<evidence type="ECO:0000313" key="1">
    <source>
        <dbReference type="EMBL" id="CAB4951936.1"/>
    </source>
</evidence>
<sequence>MTTSDLPEPTKKPCNECPWRRNSEPGFFGPQIPEEFAAPALSGDMIICHKTVKVEGRDFGQPGLRQCAGAATFRANIGRRPRDPDVSFGEPDPDGIFATTGEFLDHHAPRSGSDEGFRLLGSVLSDRLLTMPGAPAAVDAELTRWASDLGPDRVAHAYRAALGVMFGERLRFVA</sequence>
<proteinExistence type="predicted"/>
<name>A0A6J7K822_9ZZZZ</name>
<protein>
    <submittedName>
        <fullName evidence="1">Unannotated protein</fullName>
    </submittedName>
</protein>
<accession>A0A6J7K822</accession>
<organism evidence="1">
    <name type="scientific">freshwater metagenome</name>
    <dbReference type="NCBI Taxonomy" id="449393"/>
    <lineage>
        <taxon>unclassified sequences</taxon>
        <taxon>metagenomes</taxon>
        <taxon>ecological metagenomes</taxon>
    </lineage>
</organism>
<gene>
    <name evidence="1" type="ORF">UFOPK3662_02611</name>
</gene>
<dbReference type="AlphaFoldDB" id="A0A6J7K822"/>
<reference evidence="1" key="1">
    <citation type="submission" date="2020-05" db="EMBL/GenBank/DDBJ databases">
        <authorList>
            <person name="Chiriac C."/>
            <person name="Salcher M."/>
            <person name="Ghai R."/>
            <person name="Kavagutti S V."/>
        </authorList>
    </citation>
    <scope>NUCLEOTIDE SEQUENCE</scope>
</reference>
<dbReference type="EMBL" id="CAFBMW010000023">
    <property type="protein sequence ID" value="CAB4951936.1"/>
    <property type="molecule type" value="Genomic_DNA"/>
</dbReference>